<dbReference type="InterPro" id="IPR022385">
    <property type="entry name" value="Rhs_assc_core"/>
</dbReference>
<reference evidence="2 3" key="1">
    <citation type="submission" date="2016-06" db="EMBL/GenBank/DDBJ databases">
        <title>Complete genome sequences of Bordetella bronchialis and Bordetella flabilis.</title>
        <authorList>
            <person name="LiPuma J.J."/>
            <person name="Spilker T."/>
        </authorList>
    </citation>
    <scope>NUCLEOTIDE SEQUENCE [LARGE SCALE GENOMIC DNA]</scope>
    <source>
        <strain evidence="2 3">AU17976</strain>
    </source>
</reference>
<dbReference type="AlphaFoldDB" id="A0A193FW54"/>
<dbReference type="Proteomes" id="UP000092213">
    <property type="component" value="Chromosome"/>
</dbReference>
<dbReference type="SUPFAM" id="SSF56399">
    <property type="entry name" value="ADP-ribosylation"/>
    <property type="match status" value="1"/>
</dbReference>
<dbReference type="Gene3D" id="2.180.10.10">
    <property type="entry name" value="RHS repeat-associated core"/>
    <property type="match status" value="1"/>
</dbReference>
<proteinExistence type="predicted"/>
<evidence type="ECO:0000313" key="3">
    <source>
        <dbReference type="Proteomes" id="UP000092213"/>
    </source>
</evidence>
<protein>
    <recommendedName>
        <fullName evidence="4">RHS repeat-associated core domain-containing protein</fullName>
    </recommendedName>
</protein>
<evidence type="ECO:0000256" key="1">
    <source>
        <dbReference type="SAM" id="MobiDB-lite"/>
    </source>
</evidence>
<dbReference type="EMBL" id="CP016171">
    <property type="protein sequence ID" value="ANN71416.1"/>
    <property type="molecule type" value="Genomic_DNA"/>
</dbReference>
<dbReference type="NCBIfam" id="TIGR03696">
    <property type="entry name" value="Rhs_assc_core"/>
    <property type="match status" value="1"/>
</dbReference>
<organism evidence="2 3">
    <name type="scientific">Bordetella bronchialis</name>
    <dbReference type="NCBI Taxonomy" id="463025"/>
    <lineage>
        <taxon>Bacteria</taxon>
        <taxon>Pseudomonadati</taxon>
        <taxon>Pseudomonadota</taxon>
        <taxon>Betaproteobacteria</taxon>
        <taxon>Burkholderiales</taxon>
        <taxon>Alcaligenaceae</taxon>
        <taxon>Bordetella</taxon>
    </lineage>
</organism>
<name>A0A193FW54_9BORD</name>
<sequence>MANRSSLRYSGYRNDFVTGGYALGQGYRTYLPGLMRFASPDDWSPFGRGGIHGYAYVRGDPVNRSDPSGHILEEDFLRVVWENKPDRLGRQRPETPPAVYAPQPGFNEIEDDHFSPGAHVSDDAPIGTARARHDTNSASPAAGHVAQAGSVKAQLAAAFALVPEHPSTPLAPDIFDVPSAEATPYHPVLRTPIGEATMTVATGGAFSIGMDDGTGDLAVTPLTNPHSTPGAGLDRPRRAPLWDLRQWLTDFWSNDTDVYQVLFSPVEPRDPPPSRWPALQGKRE</sequence>
<dbReference type="STRING" id="463025.BAU08_08815"/>
<evidence type="ECO:0000313" key="2">
    <source>
        <dbReference type="EMBL" id="ANN71416.1"/>
    </source>
</evidence>
<evidence type="ECO:0008006" key="4">
    <source>
        <dbReference type="Google" id="ProtNLM"/>
    </source>
</evidence>
<feature type="region of interest" description="Disordered" evidence="1">
    <location>
        <begin position="265"/>
        <end position="284"/>
    </location>
</feature>
<accession>A0A193FW54</accession>
<gene>
    <name evidence="2" type="ORF">BAU08_08815</name>
</gene>